<proteinExistence type="predicted"/>
<keyword evidence="2" id="KW-1185">Reference proteome</keyword>
<protein>
    <submittedName>
        <fullName evidence="1">Uncharacterized protein</fullName>
    </submittedName>
</protein>
<reference evidence="1 2" key="1">
    <citation type="submission" date="2019-06" db="EMBL/GenBank/DDBJ databases">
        <title>Whole genome sequence for Cellvibrionaceae sp. R142.</title>
        <authorList>
            <person name="Wang G."/>
        </authorList>
    </citation>
    <scope>NUCLEOTIDE SEQUENCE [LARGE SCALE GENOMIC DNA]</scope>
    <source>
        <strain evidence="1 2">R142</strain>
    </source>
</reference>
<dbReference type="AlphaFoldDB" id="A0A545SQJ2"/>
<evidence type="ECO:0000313" key="1">
    <source>
        <dbReference type="EMBL" id="TQV67227.1"/>
    </source>
</evidence>
<dbReference type="Proteomes" id="UP000319732">
    <property type="component" value="Unassembled WGS sequence"/>
</dbReference>
<dbReference type="OrthoDB" id="8177309at2"/>
<sequence length="309" mass="35514">MLQVTSKLEAKRYLETWHKKNPCPHKLYKWFPLEDFAIQLEQRIESPSSINQGDGSYLCGVASFFYNLAEINPLGYTKYALGLYEKGVGEIPGKLGDTIIIDTKRISRKNLGKSKAFQAPVNKDIPYLDWMTLAIFADWNHTLFPMGKQTKGNNWNVLNNTLPYEMVKWFKNLGYTIGVDLNSAYTTTQYVTEALTGDEAFIKKQKASIVAASNYWGREWKVIFFVDSAITTAAKQAKNANGDLHKEMDKRSPTGTHYITLESCINIHEHSQTMSFSFYDYGDIHKDIHFRLEDFCKHYFGYLAFKPPF</sequence>
<name>A0A545SQJ2_9GAMM</name>
<comment type="caution">
    <text evidence="1">The sequence shown here is derived from an EMBL/GenBank/DDBJ whole genome shotgun (WGS) entry which is preliminary data.</text>
</comment>
<organism evidence="1 2">
    <name type="scientific">Exilibacterium tricleocarpae</name>
    <dbReference type="NCBI Taxonomy" id="2591008"/>
    <lineage>
        <taxon>Bacteria</taxon>
        <taxon>Pseudomonadati</taxon>
        <taxon>Pseudomonadota</taxon>
        <taxon>Gammaproteobacteria</taxon>
        <taxon>Cellvibrionales</taxon>
        <taxon>Cellvibrionaceae</taxon>
        <taxon>Exilibacterium</taxon>
    </lineage>
</organism>
<accession>A0A545SQJ2</accession>
<dbReference type="RefSeq" id="WP_142929852.1">
    <property type="nucleotide sequence ID" value="NZ_ML660112.1"/>
</dbReference>
<evidence type="ECO:0000313" key="2">
    <source>
        <dbReference type="Proteomes" id="UP000319732"/>
    </source>
</evidence>
<dbReference type="EMBL" id="VHSG01000036">
    <property type="protein sequence ID" value="TQV67227.1"/>
    <property type="molecule type" value="Genomic_DNA"/>
</dbReference>
<gene>
    <name evidence="1" type="ORF">FKG94_25880</name>
</gene>